<dbReference type="EMBL" id="BGPR01060252">
    <property type="protein sequence ID" value="GBO36140.1"/>
    <property type="molecule type" value="Genomic_DNA"/>
</dbReference>
<name>A0A4Y2WIE3_ARAVE</name>
<reference evidence="1 2" key="1">
    <citation type="journal article" date="2019" name="Sci. Rep.">
        <title>Orb-weaving spider Araneus ventricosus genome elucidates the spidroin gene catalogue.</title>
        <authorList>
            <person name="Kono N."/>
            <person name="Nakamura H."/>
            <person name="Ohtoshi R."/>
            <person name="Moran D.A.P."/>
            <person name="Shinohara A."/>
            <person name="Yoshida Y."/>
            <person name="Fujiwara M."/>
            <person name="Mori M."/>
            <person name="Tomita M."/>
            <person name="Arakawa K."/>
        </authorList>
    </citation>
    <scope>NUCLEOTIDE SEQUENCE [LARGE SCALE GENOMIC DNA]</scope>
</reference>
<accession>A0A4Y2WIE3</accession>
<keyword evidence="2" id="KW-1185">Reference proteome</keyword>
<organism evidence="1 2">
    <name type="scientific">Araneus ventricosus</name>
    <name type="common">Orbweaver spider</name>
    <name type="synonym">Epeira ventricosa</name>
    <dbReference type="NCBI Taxonomy" id="182803"/>
    <lineage>
        <taxon>Eukaryota</taxon>
        <taxon>Metazoa</taxon>
        <taxon>Ecdysozoa</taxon>
        <taxon>Arthropoda</taxon>
        <taxon>Chelicerata</taxon>
        <taxon>Arachnida</taxon>
        <taxon>Araneae</taxon>
        <taxon>Araneomorphae</taxon>
        <taxon>Entelegynae</taxon>
        <taxon>Araneoidea</taxon>
        <taxon>Araneidae</taxon>
        <taxon>Araneus</taxon>
    </lineage>
</organism>
<sequence length="110" mass="12666">MQIALKCPKRKGVWGLGSCGISNLQVEYNVVKFKPYVAALNGKEDDPEMGMFWFVYLKPINSEEEPKVVEKSPADVKLEPNQEIILWYKRGSWNVQPEEKKDDKSSKTLF</sequence>
<evidence type="ECO:0000313" key="1">
    <source>
        <dbReference type="EMBL" id="GBO36140.1"/>
    </source>
</evidence>
<dbReference type="Proteomes" id="UP000499080">
    <property type="component" value="Unassembled WGS sequence"/>
</dbReference>
<dbReference type="AlphaFoldDB" id="A0A4Y2WIE3"/>
<evidence type="ECO:0000313" key="2">
    <source>
        <dbReference type="Proteomes" id="UP000499080"/>
    </source>
</evidence>
<dbReference type="OrthoDB" id="6343110at2759"/>
<proteinExistence type="predicted"/>
<protein>
    <submittedName>
        <fullName evidence="1">Uncharacterized protein</fullName>
    </submittedName>
</protein>
<gene>
    <name evidence="1" type="ORF">AVEN_64552_1</name>
</gene>
<comment type="caution">
    <text evidence="1">The sequence shown here is derived from an EMBL/GenBank/DDBJ whole genome shotgun (WGS) entry which is preliminary data.</text>
</comment>